<sequence length="163" mass="18353">MDLTMRTAPWNWIHGPPIPLSSGASSTGTKIRRMEREALVWLTFSRPKQKRSKARLRNCVEATPKLSTLRGMIASTIFRFDQLGELLFSVDNKLQTVKARIDLAKESRRSTMMEEVASQGTIGCSHTQSKPKQLLPLLSGFVSKPMSLFGEATRLLYAQQLFI</sequence>
<accession>A0AAP0RTJ6</accession>
<evidence type="ECO:0000313" key="2">
    <source>
        <dbReference type="Proteomes" id="UP001415857"/>
    </source>
</evidence>
<name>A0AAP0RTJ6_LIQFO</name>
<dbReference type="AlphaFoldDB" id="A0AAP0RTJ6"/>
<dbReference type="Proteomes" id="UP001415857">
    <property type="component" value="Unassembled WGS sequence"/>
</dbReference>
<reference evidence="1 2" key="1">
    <citation type="journal article" date="2024" name="Plant J.">
        <title>Genome sequences and population genomics reveal climatic adaptation and genomic divergence between two closely related sweetgum species.</title>
        <authorList>
            <person name="Xu W.Q."/>
            <person name="Ren C.Q."/>
            <person name="Zhang X.Y."/>
            <person name="Comes H.P."/>
            <person name="Liu X.H."/>
            <person name="Li Y.G."/>
            <person name="Kettle C.J."/>
            <person name="Jalonen R."/>
            <person name="Gaisberger H."/>
            <person name="Ma Y.Z."/>
            <person name="Qiu Y.X."/>
        </authorList>
    </citation>
    <scope>NUCLEOTIDE SEQUENCE [LARGE SCALE GENOMIC DNA]</scope>
    <source>
        <strain evidence="1">Hangzhou</strain>
    </source>
</reference>
<keyword evidence="2" id="KW-1185">Reference proteome</keyword>
<gene>
    <name evidence="1" type="ORF">L1049_004776</name>
</gene>
<proteinExistence type="predicted"/>
<dbReference type="EMBL" id="JBBPBK010000007">
    <property type="protein sequence ID" value="KAK9281869.1"/>
    <property type="molecule type" value="Genomic_DNA"/>
</dbReference>
<evidence type="ECO:0000313" key="1">
    <source>
        <dbReference type="EMBL" id="KAK9281869.1"/>
    </source>
</evidence>
<protein>
    <submittedName>
        <fullName evidence="1">Uncharacterized protein</fullName>
    </submittedName>
</protein>
<comment type="caution">
    <text evidence="1">The sequence shown here is derived from an EMBL/GenBank/DDBJ whole genome shotgun (WGS) entry which is preliminary data.</text>
</comment>
<organism evidence="1 2">
    <name type="scientific">Liquidambar formosana</name>
    <name type="common">Formosan gum</name>
    <dbReference type="NCBI Taxonomy" id="63359"/>
    <lineage>
        <taxon>Eukaryota</taxon>
        <taxon>Viridiplantae</taxon>
        <taxon>Streptophyta</taxon>
        <taxon>Embryophyta</taxon>
        <taxon>Tracheophyta</taxon>
        <taxon>Spermatophyta</taxon>
        <taxon>Magnoliopsida</taxon>
        <taxon>eudicotyledons</taxon>
        <taxon>Gunneridae</taxon>
        <taxon>Pentapetalae</taxon>
        <taxon>Saxifragales</taxon>
        <taxon>Altingiaceae</taxon>
        <taxon>Liquidambar</taxon>
    </lineage>
</organism>